<dbReference type="PANTHER" id="PTHR43214">
    <property type="entry name" value="TWO-COMPONENT RESPONSE REGULATOR"/>
    <property type="match status" value="1"/>
</dbReference>
<dbReference type="CDD" id="cd17535">
    <property type="entry name" value="REC_NarL-like"/>
    <property type="match status" value="1"/>
</dbReference>
<dbReference type="EMBL" id="CP140154">
    <property type="protein sequence ID" value="WQG89772.1"/>
    <property type="molecule type" value="Genomic_DNA"/>
</dbReference>
<dbReference type="InterPro" id="IPR000792">
    <property type="entry name" value="Tscrpt_reg_LuxR_C"/>
</dbReference>
<keyword evidence="1 3" id="KW-0597">Phosphoprotein</keyword>
<keyword evidence="9" id="KW-1185">Reference proteome</keyword>
<evidence type="ECO:0000313" key="9">
    <source>
        <dbReference type="Proteomes" id="UP001326715"/>
    </source>
</evidence>
<dbReference type="GO" id="GO:0000160">
    <property type="term" value="P:phosphorelay signal transduction system"/>
    <property type="evidence" value="ECO:0007669"/>
    <property type="project" value="InterPro"/>
</dbReference>
<dbReference type="CDD" id="cd06170">
    <property type="entry name" value="LuxR_C_like"/>
    <property type="match status" value="1"/>
</dbReference>
<dbReference type="Pfam" id="PF00072">
    <property type="entry name" value="Response_reg"/>
    <property type="match status" value="1"/>
</dbReference>
<evidence type="ECO:0000256" key="1">
    <source>
        <dbReference type="ARBA" id="ARBA00022553"/>
    </source>
</evidence>
<gene>
    <name evidence="6" type="ORF">SAMN05661012_00479</name>
    <name evidence="7" type="ORF">SR876_33105</name>
</gene>
<dbReference type="SUPFAM" id="SSF52172">
    <property type="entry name" value="CheY-like"/>
    <property type="match status" value="1"/>
</dbReference>
<dbReference type="PANTHER" id="PTHR43214:SF43">
    <property type="entry name" value="TWO-COMPONENT RESPONSE REGULATOR"/>
    <property type="match status" value="1"/>
</dbReference>
<dbReference type="SUPFAM" id="SSF46894">
    <property type="entry name" value="C-terminal effector domain of the bipartite response regulators"/>
    <property type="match status" value="1"/>
</dbReference>
<feature type="modified residue" description="4-aspartylphosphate" evidence="3">
    <location>
        <position position="58"/>
    </location>
</feature>
<reference evidence="6 8" key="1">
    <citation type="submission" date="2016-11" db="EMBL/GenBank/DDBJ databases">
        <authorList>
            <person name="Jaros S."/>
            <person name="Januszkiewicz K."/>
            <person name="Wedrychowicz H."/>
        </authorList>
    </citation>
    <scope>NUCLEOTIDE SEQUENCE [LARGE SCALE GENOMIC DNA]</scope>
    <source>
        <strain evidence="6 8">DSM 784</strain>
    </source>
</reference>
<evidence type="ECO:0000313" key="6">
    <source>
        <dbReference type="EMBL" id="SFW18593.1"/>
    </source>
</evidence>
<name>A0A1K1M683_9BACT</name>
<dbReference type="OrthoDB" id="9797341at2"/>
<dbReference type="Pfam" id="PF00196">
    <property type="entry name" value="GerE"/>
    <property type="match status" value="1"/>
</dbReference>
<evidence type="ECO:0000313" key="7">
    <source>
        <dbReference type="EMBL" id="WQG89772.1"/>
    </source>
</evidence>
<dbReference type="InterPro" id="IPR039420">
    <property type="entry name" value="WalR-like"/>
</dbReference>
<dbReference type="AlphaFoldDB" id="A0A1K1M683"/>
<evidence type="ECO:0000256" key="2">
    <source>
        <dbReference type="ARBA" id="ARBA00023125"/>
    </source>
</evidence>
<feature type="domain" description="HTH luxR-type" evidence="4">
    <location>
        <begin position="148"/>
        <end position="213"/>
    </location>
</feature>
<evidence type="ECO:0000313" key="8">
    <source>
        <dbReference type="Proteomes" id="UP000183788"/>
    </source>
</evidence>
<dbReference type="InterPro" id="IPR001789">
    <property type="entry name" value="Sig_transdc_resp-reg_receiver"/>
</dbReference>
<protein>
    <submittedName>
        <fullName evidence="7">Response regulator transcription factor</fullName>
    </submittedName>
    <submittedName>
        <fullName evidence="6">Two component transcriptional regulator, LuxR family</fullName>
    </submittedName>
</protein>
<dbReference type="PROSITE" id="PS50110">
    <property type="entry name" value="RESPONSE_REGULATORY"/>
    <property type="match status" value="1"/>
</dbReference>
<dbReference type="GO" id="GO:0006355">
    <property type="term" value="P:regulation of DNA-templated transcription"/>
    <property type="evidence" value="ECO:0007669"/>
    <property type="project" value="InterPro"/>
</dbReference>
<dbReference type="RefSeq" id="WP_072356996.1">
    <property type="nucleotide sequence ID" value="NZ_CBHWAX010000094.1"/>
</dbReference>
<keyword evidence="2" id="KW-0238">DNA-binding</keyword>
<reference evidence="7 9" key="2">
    <citation type="submission" date="2023-11" db="EMBL/GenBank/DDBJ databases">
        <title>MicrobeMod: A computational toolkit for identifying prokaryotic methylation and restriction-modification with nanopore sequencing.</title>
        <authorList>
            <person name="Crits-Christoph A."/>
            <person name="Kang S.C."/>
            <person name="Lee H."/>
            <person name="Ostrov N."/>
        </authorList>
    </citation>
    <scope>NUCLEOTIDE SEQUENCE [LARGE SCALE GENOMIC DNA]</scope>
    <source>
        <strain evidence="7 9">ATCC 23090</strain>
    </source>
</reference>
<sequence>MNSKVKIVLADDHVLLRNGLARVIESFGNYDLLFEANNGKDLIEKLDAHHLPDIVLLDINMPELDGYETCLWLRDQYPVVRVLALSMYDNETAVIRMFKAGARGYILKDCEPAELRSALAAISGKGFYYSEMVTGKLISSISGSDSNPNKMVLELNDRELIFLKMACTEMTYKEIADKMCLSARTIDGYRDSLFEKLNVKTRVGLVTYALKNGIVLLDNLP</sequence>
<organism evidence="6 8">
    <name type="scientific">Chitinophaga sancti</name>
    <dbReference type="NCBI Taxonomy" id="1004"/>
    <lineage>
        <taxon>Bacteria</taxon>
        <taxon>Pseudomonadati</taxon>
        <taxon>Bacteroidota</taxon>
        <taxon>Chitinophagia</taxon>
        <taxon>Chitinophagales</taxon>
        <taxon>Chitinophagaceae</taxon>
        <taxon>Chitinophaga</taxon>
    </lineage>
</organism>
<dbReference type="InterPro" id="IPR016032">
    <property type="entry name" value="Sig_transdc_resp-reg_C-effctor"/>
</dbReference>
<dbReference type="STRING" id="1004.SAMN05661012_00479"/>
<dbReference type="PROSITE" id="PS50043">
    <property type="entry name" value="HTH_LUXR_2"/>
    <property type="match status" value="1"/>
</dbReference>
<dbReference type="Gene3D" id="3.40.50.2300">
    <property type="match status" value="1"/>
</dbReference>
<dbReference type="InterPro" id="IPR058245">
    <property type="entry name" value="NreC/VraR/RcsB-like_REC"/>
</dbReference>
<dbReference type="SMART" id="SM00421">
    <property type="entry name" value="HTH_LUXR"/>
    <property type="match status" value="1"/>
</dbReference>
<accession>A0A1K1M683</accession>
<dbReference type="EMBL" id="FPIZ01000001">
    <property type="protein sequence ID" value="SFW18593.1"/>
    <property type="molecule type" value="Genomic_DNA"/>
</dbReference>
<dbReference type="SMART" id="SM00448">
    <property type="entry name" value="REC"/>
    <property type="match status" value="1"/>
</dbReference>
<dbReference type="Proteomes" id="UP001326715">
    <property type="component" value="Chromosome"/>
</dbReference>
<evidence type="ECO:0000256" key="3">
    <source>
        <dbReference type="PROSITE-ProRule" id="PRU00169"/>
    </source>
</evidence>
<dbReference type="InterPro" id="IPR011006">
    <property type="entry name" value="CheY-like_superfamily"/>
</dbReference>
<evidence type="ECO:0000259" key="4">
    <source>
        <dbReference type="PROSITE" id="PS50043"/>
    </source>
</evidence>
<dbReference type="GO" id="GO:0003677">
    <property type="term" value="F:DNA binding"/>
    <property type="evidence" value="ECO:0007669"/>
    <property type="project" value="UniProtKB-KW"/>
</dbReference>
<evidence type="ECO:0000259" key="5">
    <source>
        <dbReference type="PROSITE" id="PS50110"/>
    </source>
</evidence>
<dbReference type="Proteomes" id="UP000183788">
    <property type="component" value="Unassembled WGS sequence"/>
</dbReference>
<proteinExistence type="predicted"/>
<feature type="domain" description="Response regulatory" evidence="5">
    <location>
        <begin position="6"/>
        <end position="123"/>
    </location>
</feature>